<dbReference type="EnsemblMetazoa" id="CLYHEMT022890.2">
    <property type="protein sequence ID" value="CLYHEMP022890.2"/>
    <property type="gene ID" value="CLYHEMG022890"/>
</dbReference>
<dbReference type="RefSeq" id="XP_066934945.1">
    <property type="nucleotide sequence ID" value="XM_067078844.1"/>
</dbReference>
<proteinExistence type="predicted"/>
<feature type="region of interest" description="Disordered" evidence="1">
    <location>
        <begin position="272"/>
        <end position="312"/>
    </location>
</feature>
<evidence type="ECO:0000313" key="2">
    <source>
        <dbReference type="EnsemblMetazoa" id="CLYHEMP022890.2"/>
    </source>
</evidence>
<keyword evidence="3" id="KW-1185">Reference proteome</keyword>
<name>A0A7M5XH50_9CNID</name>
<feature type="compositionally biased region" description="Low complexity" evidence="1">
    <location>
        <begin position="291"/>
        <end position="303"/>
    </location>
</feature>
<protein>
    <submittedName>
        <fullName evidence="2">Uncharacterized protein</fullName>
    </submittedName>
</protein>
<accession>A0A7M5XH50</accession>
<dbReference type="Proteomes" id="UP000594262">
    <property type="component" value="Unplaced"/>
</dbReference>
<dbReference type="AlphaFoldDB" id="A0A7M5XH50"/>
<sequence length="400" mass="45078">MMTDKTTMAGISLSNLQGALNEIGLTEKELYIGGLLAELLVHHEILSVSFINSQLNGKKKGFSITFDFLRKTKFELAVIGCDLKIMRMNPNYVEDERFVGFSKSDDFYNQLFQIIQKDNQAYVQLKRKLINEDNNNTARLDDVFTWSSNKFKFNVPFLLRNSHKFEIFMDEDVSYVRLAEVHQMAMRIEFGQDQIHEIIQSDKRKLVVECLKRLLAKLDHPVNQGTFQACIDYGFPPIDKLFMQCNGHLFVFGGADRKIALKGSKAAREILKSSHASPPQGYKSEPKKYSTFTTAPHTTTPAPKQNLASTSPIPKNTIPQLPTTAIQQLSSTGTSILLASLQSDVEKAYQKGQTVVVLGKDSTLPVVFLTENTSNVTNLEMLVGLKSQLESEIHRRTFAK</sequence>
<evidence type="ECO:0000313" key="3">
    <source>
        <dbReference type="Proteomes" id="UP000594262"/>
    </source>
</evidence>
<dbReference type="GeneID" id="136822581"/>
<evidence type="ECO:0000256" key="1">
    <source>
        <dbReference type="SAM" id="MobiDB-lite"/>
    </source>
</evidence>
<dbReference type="OrthoDB" id="6035271at2759"/>
<reference evidence="2" key="1">
    <citation type="submission" date="2021-01" db="UniProtKB">
        <authorList>
            <consortium name="EnsemblMetazoa"/>
        </authorList>
    </citation>
    <scope>IDENTIFICATION</scope>
</reference>
<organism evidence="2 3">
    <name type="scientific">Clytia hemisphaerica</name>
    <dbReference type="NCBI Taxonomy" id="252671"/>
    <lineage>
        <taxon>Eukaryota</taxon>
        <taxon>Metazoa</taxon>
        <taxon>Cnidaria</taxon>
        <taxon>Hydrozoa</taxon>
        <taxon>Hydroidolina</taxon>
        <taxon>Leptothecata</taxon>
        <taxon>Obeliida</taxon>
        <taxon>Clytiidae</taxon>
        <taxon>Clytia</taxon>
    </lineage>
</organism>